<proteinExistence type="predicted"/>
<gene>
    <name evidence="1" type="ORF">S03H2_37679</name>
</gene>
<evidence type="ECO:0000313" key="1">
    <source>
        <dbReference type="EMBL" id="GAH50337.1"/>
    </source>
</evidence>
<dbReference type="EMBL" id="BARU01023197">
    <property type="protein sequence ID" value="GAH50337.1"/>
    <property type="molecule type" value="Genomic_DNA"/>
</dbReference>
<reference evidence="1" key="1">
    <citation type="journal article" date="2014" name="Front. Microbiol.">
        <title>High frequency of phylogenetically diverse reductive dehalogenase-homologous genes in deep subseafloor sedimentary metagenomes.</title>
        <authorList>
            <person name="Kawai M."/>
            <person name="Futagami T."/>
            <person name="Toyoda A."/>
            <person name="Takaki Y."/>
            <person name="Nishi S."/>
            <person name="Hori S."/>
            <person name="Arai W."/>
            <person name="Tsubouchi T."/>
            <person name="Morono Y."/>
            <person name="Uchiyama I."/>
            <person name="Ito T."/>
            <person name="Fujiyama A."/>
            <person name="Inagaki F."/>
            <person name="Takami H."/>
        </authorList>
    </citation>
    <scope>NUCLEOTIDE SEQUENCE</scope>
    <source>
        <strain evidence="1">Expedition CK06-06</strain>
    </source>
</reference>
<accession>X1FZ99</accession>
<dbReference type="AlphaFoldDB" id="X1FZ99"/>
<comment type="caution">
    <text evidence="1">The sequence shown here is derived from an EMBL/GenBank/DDBJ whole genome shotgun (WGS) entry which is preliminary data.</text>
</comment>
<protein>
    <submittedName>
        <fullName evidence="1">Uncharacterized protein</fullName>
    </submittedName>
</protein>
<name>X1FZ99_9ZZZZ</name>
<organism evidence="1">
    <name type="scientific">marine sediment metagenome</name>
    <dbReference type="NCBI Taxonomy" id="412755"/>
    <lineage>
        <taxon>unclassified sequences</taxon>
        <taxon>metagenomes</taxon>
        <taxon>ecological metagenomes</taxon>
    </lineage>
</organism>
<sequence>MSITMREKMDSVIKNYLLNIELGKPQKYKNM</sequence>
<feature type="non-terminal residue" evidence="1">
    <location>
        <position position="31"/>
    </location>
</feature>